<proteinExistence type="predicted"/>
<evidence type="ECO:0000313" key="2">
    <source>
        <dbReference type="Proteomes" id="UP001497535"/>
    </source>
</evidence>
<name>A0ACB1AKA5_MELEN</name>
<gene>
    <name evidence="1" type="ORF">MENTE1834_LOCUS38215</name>
</gene>
<dbReference type="Proteomes" id="UP001497535">
    <property type="component" value="Unassembled WGS sequence"/>
</dbReference>
<keyword evidence="2" id="KW-1185">Reference proteome</keyword>
<evidence type="ECO:0000313" key="1">
    <source>
        <dbReference type="EMBL" id="CAK5090430.1"/>
    </source>
</evidence>
<organism evidence="1 2">
    <name type="scientific">Meloidogyne enterolobii</name>
    <name type="common">Root-knot nematode worm</name>
    <name type="synonym">Meloidogyne mayaguensis</name>
    <dbReference type="NCBI Taxonomy" id="390850"/>
    <lineage>
        <taxon>Eukaryota</taxon>
        <taxon>Metazoa</taxon>
        <taxon>Ecdysozoa</taxon>
        <taxon>Nematoda</taxon>
        <taxon>Chromadorea</taxon>
        <taxon>Rhabditida</taxon>
        <taxon>Tylenchina</taxon>
        <taxon>Tylenchomorpha</taxon>
        <taxon>Tylenchoidea</taxon>
        <taxon>Meloidogynidae</taxon>
        <taxon>Meloidogyninae</taxon>
        <taxon>Meloidogyne</taxon>
    </lineage>
</organism>
<protein>
    <submittedName>
        <fullName evidence="1">Uncharacterized protein</fullName>
    </submittedName>
</protein>
<comment type="caution">
    <text evidence="1">The sequence shown here is derived from an EMBL/GenBank/DDBJ whole genome shotgun (WGS) entry which is preliminary data.</text>
</comment>
<reference evidence="1" key="1">
    <citation type="submission" date="2023-11" db="EMBL/GenBank/DDBJ databases">
        <authorList>
            <person name="Poullet M."/>
        </authorList>
    </citation>
    <scope>NUCLEOTIDE SEQUENCE</scope>
    <source>
        <strain evidence="1">E1834</strain>
    </source>
</reference>
<accession>A0ACB1AKA5</accession>
<sequence>MKPPPSHKVTFTHFSGNLPLNFSFLSGRAPRCCIFPCFLLSLAPCFLLILLRLTRSESRD</sequence>
<dbReference type="EMBL" id="CAVMJV010000082">
    <property type="protein sequence ID" value="CAK5090430.1"/>
    <property type="molecule type" value="Genomic_DNA"/>
</dbReference>